<evidence type="ECO:0000256" key="1">
    <source>
        <dbReference type="ARBA" id="ARBA00022729"/>
    </source>
</evidence>
<dbReference type="RefSeq" id="WP_379996495.1">
    <property type="nucleotide sequence ID" value="NZ_JBHSGN010000072.1"/>
</dbReference>
<dbReference type="SUPFAM" id="SSF53474">
    <property type="entry name" value="alpha/beta-Hydrolases"/>
    <property type="match status" value="1"/>
</dbReference>
<gene>
    <name evidence="4" type="ORF">ACFO6W_11455</name>
</gene>
<evidence type="ECO:0000256" key="2">
    <source>
        <dbReference type="SAM" id="SignalP"/>
    </source>
</evidence>
<proteinExistence type="predicted"/>
<dbReference type="EMBL" id="JBHSGN010000072">
    <property type="protein sequence ID" value="MFC4674313.1"/>
    <property type="molecule type" value="Genomic_DNA"/>
</dbReference>
<reference evidence="5" key="1">
    <citation type="journal article" date="2019" name="Int. J. Syst. Evol. Microbiol.">
        <title>The Global Catalogue of Microorganisms (GCM) 10K type strain sequencing project: providing services to taxonomists for standard genome sequencing and annotation.</title>
        <authorList>
            <consortium name="The Broad Institute Genomics Platform"/>
            <consortium name="The Broad Institute Genome Sequencing Center for Infectious Disease"/>
            <person name="Wu L."/>
            <person name="Ma J."/>
        </authorList>
    </citation>
    <scope>NUCLEOTIDE SEQUENCE [LARGE SCALE GENOMIC DNA]</scope>
    <source>
        <strain evidence="5">CCUG 66188</strain>
    </source>
</reference>
<protein>
    <submittedName>
        <fullName evidence="4">Prolyl oligopeptidase family serine peptidase</fullName>
    </submittedName>
</protein>
<accession>A0ABV9KWT0</accession>
<dbReference type="Proteomes" id="UP001596023">
    <property type="component" value="Unassembled WGS sequence"/>
</dbReference>
<dbReference type="Gene3D" id="3.40.50.1820">
    <property type="entry name" value="alpha/beta hydrolase"/>
    <property type="match status" value="1"/>
</dbReference>
<keyword evidence="5" id="KW-1185">Reference proteome</keyword>
<evidence type="ECO:0000313" key="5">
    <source>
        <dbReference type="Proteomes" id="UP001596023"/>
    </source>
</evidence>
<dbReference type="InterPro" id="IPR029058">
    <property type="entry name" value="AB_hydrolase_fold"/>
</dbReference>
<dbReference type="PANTHER" id="PTHR43037">
    <property type="entry name" value="UNNAMED PRODUCT-RELATED"/>
    <property type="match status" value="1"/>
</dbReference>
<feature type="signal peptide" evidence="2">
    <location>
        <begin position="1"/>
        <end position="18"/>
    </location>
</feature>
<evidence type="ECO:0000313" key="4">
    <source>
        <dbReference type="EMBL" id="MFC4674313.1"/>
    </source>
</evidence>
<dbReference type="PANTHER" id="PTHR43037:SF1">
    <property type="entry name" value="BLL1128 PROTEIN"/>
    <property type="match status" value="1"/>
</dbReference>
<organism evidence="4 5">
    <name type="scientific">Dysgonomonas termitidis</name>
    <dbReference type="NCBI Taxonomy" id="1516126"/>
    <lineage>
        <taxon>Bacteria</taxon>
        <taxon>Pseudomonadati</taxon>
        <taxon>Bacteroidota</taxon>
        <taxon>Bacteroidia</taxon>
        <taxon>Bacteroidales</taxon>
        <taxon>Dysgonomonadaceae</taxon>
        <taxon>Dysgonomonas</taxon>
    </lineage>
</organism>
<keyword evidence="1 2" id="KW-0732">Signal</keyword>
<comment type="caution">
    <text evidence="4">The sequence shown here is derived from an EMBL/GenBank/DDBJ whole genome shotgun (WGS) entry which is preliminary data.</text>
</comment>
<feature type="domain" description="Phospholipase/carboxylesterase/thioesterase" evidence="3">
    <location>
        <begin position="112"/>
        <end position="215"/>
    </location>
</feature>
<dbReference type="Pfam" id="PF02230">
    <property type="entry name" value="Abhydrolase_2"/>
    <property type="match status" value="1"/>
</dbReference>
<feature type="chain" id="PRO_5045692112" evidence="2">
    <location>
        <begin position="19"/>
        <end position="280"/>
    </location>
</feature>
<dbReference type="InterPro" id="IPR003140">
    <property type="entry name" value="PLipase/COase/thioEstase"/>
</dbReference>
<dbReference type="InterPro" id="IPR050955">
    <property type="entry name" value="Plant_Biomass_Hydrol_Est"/>
</dbReference>
<sequence>MKKLLIAIFCVMPFLSRAQTLTACRDIVKGSYNFWFYEPANGDSATTRKPLIIFLHGQSLSGNSLSQVLHYGTVDAIRMGRPIDAFVLAPQKQKDAWQPSKILDLLEWATARYAIDTARVYVVGMSAGGYGTINFVGTYPEKVAAAMALCGGGSLLSSYCGLTKVPLWIIHGTADRAVTVAQSHKVVDAMKACGDTTLLRFDQLKGVNHSRLARFFYWEKTYEWLFAHSLNDSVKTVSRDFSAALALKEAYRNFDRTAQKNTVIDSHPEVKKAVKKRKKH</sequence>
<evidence type="ECO:0000259" key="3">
    <source>
        <dbReference type="Pfam" id="PF02230"/>
    </source>
</evidence>
<name>A0ABV9KWT0_9BACT</name>